<proteinExistence type="inferred from homology"/>
<dbReference type="PANTHER" id="PTHR43673:SF2">
    <property type="entry name" value="NITROREDUCTASE"/>
    <property type="match status" value="1"/>
</dbReference>
<dbReference type="InterPro" id="IPR000415">
    <property type="entry name" value="Nitroreductase-like"/>
</dbReference>
<evidence type="ECO:0000256" key="5">
    <source>
        <dbReference type="ARBA" id="ARBA00023002"/>
    </source>
</evidence>
<dbReference type="InterPro" id="IPR029479">
    <property type="entry name" value="Nitroreductase"/>
</dbReference>
<reference evidence="8" key="1">
    <citation type="journal article" date="2019" name="Int. J. Syst. Evol. Microbiol.">
        <title>The Global Catalogue of Microorganisms (GCM) 10K type strain sequencing project: providing services to taxonomists for standard genome sequencing and annotation.</title>
        <authorList>
            <consortium name="The Broad Institute Genomics Platform"/>
            <consortium name="The Broad Institute Genome Sequencing Center for Infectious Disease"/>
            <person name="Wu L."/>
            <person name="Ma J."/>
        </authorList>
    </citation>
    <scope>NUCLEOTIDE SEQUENCE [LARGE SCALE GENOMIC DNA]</scope>
    <source>
        <strain evidence="8">CCM 7043</strain>
    </source>
</reference>
<keyword evidence="5" id="KW-0560">Oxidoreductase</keyword>
<dbReference type="PANTHER" id="PTHR43673">
    <property type="entry name" value="NAD(P)H NITROREDUCTASE YDGI-RELATED"/>
    <property type="match status" value="1"/>
</dbReference>
<evidence type="ECO:0000256" key="4">
    <source>
        <dbReference type="ARBA" id="ARBA00022643"/>
    </source>
</evidence>
<comment type="similarity">
    <text evidence="2">Belongs to the nitroreductase family.</text>
</comment>
<comment type="cofactor">
    <cofactor evidence="1">
        <name>FMN</name>
        <dbReference type="ChEBI" id="CHEBI:58210"/>
    </cofactor>
</comment>
<gene>
    <name evidence="7" type="ORF">ACFSJD_34825</name>
</gene>
<evidence type="ECO:0000256" key="2">
    <source>
        <dbReference type="ARBA" id="ARBA00007118"/>
    </source>
</evidence>
<dbReference type="EMBL" id="JBHUCO010000047">
    <property type="protein sequence ID" value="MFD1522712.1"/>
    <property type="molecule type" value="Genomic_DNA"/>
</dbReference>
<dbReference type="SUPFAM" id="SSF55469">
    <property type="entry name" value="FMN-dependent nitroreductase-like"/>
    <property type="match status" value="1"/>
</dbReference>
<sequence>MVVGSHSGLSRHWESGVLRSRHSERDVVAQFIKKPGEGPAMGSATTVEDALRTRRSCRAFLPTPVARADIEQLLALASRSASNSNTQPWQVHVLIGAAKQALSADLLCAFDAGRIEAEEYDYQPHSDQWPEPFRSRRRAFGEGLYGDTLGIARDDSAGRRRQHRRNYEFYGAPVEIILTVSTAPLQGALVDAGLFLQALMLAARGIGLDTCPQASLIDFPSVVRKHVTIPDDHLIVCGVALGHADENDRVNTQRTVREPVESFARFYNSAASWRKDSA</sequence>
<dbReference type="Proteomes" id="UP001597114">
    <property type="component" value="Unassembled WGS sequence"/>
</dbReference>
<evidence type="ECO:0000256" key="1">
    <source>
        <dbReference type="ARBA" id="ARBA00001917"/>
    </source>
</evidence>
<dbReference type="RefSeq" id="WP_344728212.1">
    <property type="nucleotide sequence ID" value="NZ_BAAAUS010000049.1"/>
</dbReference>
<dbReference type="Gene3D" id="3.40.109.10">
    <property type="entry name" value="NADH Oxidase"/>
    <property type="match status" value="1"/>
</dbReference>
<name>A0ABW4F5M0_9PSEU</name>
<keyword evidence="8" id="KW-1185">Reference proteome</keyword>
<evidence type="ECO:0000313" key="7">
    <source>
        <dbReference type="EMBL" id="MFD1522712.1"/>
    </source>
</evidence>
<evidence type="ECO:0000313" key="8">
    <source>
        <dbReference type="Proteomes" id="UP001597114"/>
    </source>
</evidence>
<organism evidence="7 8">
    <name type="scientific">Pseudonocardia yunnanensis</name>
    <dbReference type="NCBI Taxonomy" id="58107"/>
    <lineage>
        <taxon>Bacteria</taxon>
        <taxon>Bacillati</taxon>
        <taxon>Actinomycetota</taxon>
        <taxon>Actinomycetes</taxon>
        <taxon>Pseudonocardiales</taxon>
        <taxon>Pseudonocardiaceae</taxon>
        <taxon>Pseudonocardia</taxon>
    </lineage>
</organism>
<evidence type="ECO:0000259" key="6">
    <source>
        <dbReference type="Pfam" id="PF00881"/>
    </source>
</evidence>
<comment type="caution">
    <text evidence="7">The sequence shown here is derived from an EMBL/GenBank/DDBJ whole genome shotgun (WGS) entry which is preliminary data.</text>
</comment>
<accession>A0ABW4F5M0</accession>
<dbReference type="CDD" id="cd02136">
    <property type="entry name" value="PnbA_NfnB-like"/>
    <property type="match status" value="1"/>
</dbReference>
<evidence type="ECO:0000256" key="3">
    <source>
        <dbReference type="ARBA" id="ARBA00022630"/>
    </source>
</evidence>
<feature type="domain" description="Nitroreductase" evidence="6">
    <location>
        <begin position="51"/>
        <end position="243"/>
    </location>
</feature>
<protein>
    <submittedName>
        <fullName evidence="7">Nitroreductase</fullName>
    </submittedName>
</protein>
<keyword evidence="3" id="KW-0285">Flavoprotein</keyword>
<dbReference type="Pfam" id="PF00881">
    <property type="entry name" value="Nitroreductase"/>
    <property type="match status" value="1"/>
</dbReference>
<keyword evidence="4" id="KW-0288">FMN</keyword>